<feature type="region of interest" description="Disordered" evidence="1">
    <location>
        <begin position="1"/>
        <end position="54"/>
    </location>
</feature>
<dbReference type="VEuPathDB" id="FungiDB:ASPBRDRAFT_47020"/>
<dbReference type="EMBL" id="KV878691">
    <property type="protein sequence ID" value="OJJ68077.1"/>
    <property type="molecule type" value="Genomic_DNA"/>
</dbReference>
<evidence type="ECO:0000256" key="1">
    <source>
        <dbReference type="SAM" id="MobiDB-lite"/>
    </source>
</evidence>
<dbReference type="RefSeq" id="XP_067475326.1">
    <property type="nucleotide sequence ID" value="XM_067625762.1"/>
</dbReference>
<evidence type="ECO:0000313" key="2">
    <source>
        <dbReference type="EMBL" id="OJJ68077.1"/>
    </source>
</evidence>
<evidence type="ECO:0000313" key="3">
    <source>
        <dbReference type="Proteomes" id="UP000184499"/>
    </source>
</evidence>
<keyword evidence="3" id="KW-1185">Reference proteome</keyword>
<sequence length="54" mass="5880">MASTGGNPLPPAEANAPPAIQNQIHQNRRHLTTAPPSILPDLRDHLTEKEDFEA</sequence>
<accession>A0A1L9U8R9</accession>
<dbReference type="GeneID" id="93578250"/>
<dbReference type="Proteomes" id="UP000184499">
    <property type="component" value="Unassembled WGS sequence"/>
</dbReference>
<gene>
    <name evidence="2" type="ORF">ASPBRDRAFT_47020</name>
</gene>
<proteinExistence type="predicted"/>
<name>A0A1L9U8R9_ASPBC</name>
<protein>
    <submittedName>
        <fullName evidence="2">Uncharacterized protein</fullName>
    </submittedName>
</protein>
<reference evidence="3" key="1">
    <citation type="journal article" date="2017" name="Genome Biol.">
        <title>Comparative genomics reveals high biological diversity and specific adaptations in the industrially and medically important fungal genus Aspergillus.</title>
        <authorList>
            <person name="de Vries R.P."/>
            <person name="Riley R."/>
            <person name="Wiebenga A."/>
            <person name="Aguilar-Osorio G."/>
            <person name="Amillis S."/>
            <person name="Uchima C.A."/>
            <person name="Anderluh G."/>
            <person name="Asadollahi M."/>
            <person name="Askin M."/>
            <person name="Barry K."/>
            <person name="Battaglia E."/>
            <person name="Bayram O."/>
            <person name="Benocci T."/>
            <person name="Braus-Stromeyer S.A."/>
            <person name="Caldana C."/>
            <person name="Canovas D."/>
            <person name="Cerqueira G.C."/>
            <person name="Chen F."/>
            <person name="Chen W."/>
            <person name="Choi C."/>
            <person name="Clum A."/>
            <person name="Dos Santos R.A."/>
            <person name="Damasio A.R."/>
            <person name="Diallinas G."/>
            <person name="Emri T."/>
            <person name="Fekete E."/>
            <person name="Flipphi M."/>
            <person name="Freyberg S."/>
            <person name="Gallo A."/>
            <person name="Gournas C."/>
            <person name="Habgood R."/>
            <person name="Hainaut M."/>
            <person name="Harispe M.L."/>
            <person name="Henrissat B."/>
            <person name="Hilden K.S."/>
            <person name="Hope R."/>
            <person name="Hossain A."/>
            <person name="Karabika E."/>
            <person name="Karaffa L."/>
            <person name="Karanyi Z."/>
            <person name="Krasevec N."/>
            <person name="Kuo A."/>
            <person name="Kusch H."/>
            <person name="LaButti K."/>
            <person name="Lagendijk E.L."/>
            <person name="Lapidus A."/>
            <person name="Levasseur A."/>
            <person name="Lindquist E."/>
            <person name="Lipzen A."/>
            <person name="Logrieco A.F."/>
            <person name="MacCabe A."/>
            <person name="Maekelae M.R."/>
            <person name="Malavazi I."/>
            <person name="Melin P."/>
            <person name="Meyer V."/>
            <person name="Mielnichuk N."/>
            <person name="Miskei M."/>
            <person name="Molnar A.P."/>
            <person name="Mule G."/>
            <person name="Ngan C.Y."/>
            <person name="Orejas M."/>
            <person name="Orosz E."/>
            <person name="Ouedraogo J.P."/>
            <person name="Overkamp K.M."/>
            <person name="Park H.-S."/>
            <person name="Perrone G."/>
            <person name="Piumi F."/>
            <person name="Punt P.J."/>
            <person name="Ram A.F."/>
            <person name="Ramon A."/>
            <person name="Rauscher S."/>
            <person name="Record E."/>
            <person name="Riano-Pachon D.M."/>
            <person name="Robert V."/>
            <person name="Roehrig J."/>
            <person name="Ruller R."/>
            <person name="Salamov A."/>
            <person name="Salih N.S."/>
            <person name="Samson R.A."/>
            <person name="Sandor E."/>
            <person name="Sanguinetti M."/>
            <person name="Schuetze T."/>
            <person name="Sepcic K."/>
            <person name="Shelest E."/>
            <person name="Sherlock G."/>
            <person name="Sophianopoulou V."/>
            <person name="Squina F.M."/>
            <person name="Sun H."/>
            <person name="Susca A."/>
            <person name="Todd R.B."/>
            <person name="Tsang A."/>
            <person name="Unkles S.E."/>
            <person name="van de Wiele N."/>
            <person name="van Rossen-Uffink D."/>
            <person name="Oliveira J.V."/>
            <person name="Vesth T.C."/>
            <person name="Visser J."/>
            <person name="Yu J.-H."/>
            <person name="Zhou M."/>
            <person name="Andersen M.R."/>
            <person name="Archer D.B."/>
            <person name="Baker S.E."/>
            <person name="Benoit I."/>
            <person name="Brakhage A.A."/>
            <person name="Braus G.H."/>
            <person name="Fischer R."/>
            <person name="Frisvad J.C."/>
            <person name="Goldman G.H."/>
            <person name="Houbraken J."/>
            <person name="Oakley B."/>
            <person name="Pocsi I."/>
            <person name="Scazzocchio C."/>
            <person name="Seiboth B."/>
            <person name="vanKuyk P.A."/>
            <person name="Wortman J."/>
            <person name="Dyer P.S."/>
            <person name="Grigoriev I.V."/>
        </authorList>
    </citation>
    <scope>NUCLEOTIDE SEQUENCE [LARGE SCALE GENOMIC DNA]</scope>
    <source>
        <strain evidence="3">CBS 101740 / IMI 381727 / IBT 21946</strain>
    </source>
</reference>
<dbReference type="AlphaFoldDB" id="A0A1L9U8R9"/>
<organism evidence="2 3">
    <name type="scientific">Aspergillus brasiliensis (strain CBS 101740 / IMI 381727 / IBT 21946)</name>
    <dbReference type="NCBI Taxonomy" id="767769"/>
    <lineage>
        <taxon>Eukaryota</taxon>
        <taxon>Fungi</taxon>
        <taxon>Dikarya</taxon>
        <taxon>Ascomycota</taxon>
        <taxon>Pezizomycotina</taxon>
        <taxon>Eurotiomycetes</taxon>
        <taxon>Eurotiomycetidae</taxon>
        <taxon>Eurotiales</taxon>
        <taxon>Aspergillaceae</taxon>
        <taxon>Aspergillus</taxon>
        <taxon>Aspergillus subgen. Circumdati</taxon>
    </lineage>
</organism>
<feature type="compositionally biased region" description="Basic and acidic residues" evidence="1">
    <location>
        <begin position="41"/>
        <end position="54"/>
    </location>
</feature>